<organism evidence="1 2">
    <name type="scientific">Avena sativa</name>
    <name type="common">Oat</name>
    <dbReference type="NCBI Taxonomy" id="4498"/>
    <lineage>
        <taxon>Eukaryota</taxon>
        <taxon>Viridiplantae</taxon>
        <taxon>Streptophyta</taxon>
        <taxon>Embryophyta</taxon>
        <taxon>Tracheophyta</taxon>
        <taxon>Spermatophyta</taxon>
        <taxon>Magnoliopsida</taxon>
        <taxon>Liliopsida</taxon>
        <taxon>Poales</taxon>
        <taxon>Poaceae</taxon>
        <taxon>BOP clade</taxon>
        <taxon>Pooideae</taxon>
        <taxon>Poodae</taxon>
        <taxon>Poeae</taxon>
        <taxon>Poeae Chloroplast Group 1 (Aveneae type)</taxon>
        <taxon>Aveninae</taxon>
        <taxon>Avena</taxon>
    </lineage>
</organism>
<evidence type="ECO:0000313" key="2">
    <source>
        <dbReference type="Proteomes" id="UP001732700"/>
    </source>
</evidence>
<dbReference type="EnsemblPlants" id="AVESA.00010b.r2.7DG1384400.1">
    <property type="protein sequence ID" value="AVESA.00010b.r2.7DG1384400.1.CDS"/>
    <property type="gene ID" value="AVESA.00010b.r2.7DG1384400"/>
</dbReference>
<dbReference type="Proteomes" id="UP001732700">
    <property type="component" value="Chromosome 7D"/>
</dbReference>
<protein>
    <submittedName>
        <fullName evidence="1">Uncharacterized protein</fullName>
    </submittedName>
</protein>
<proteinExistence type="predicted"/>
<accession>A0ACD6ACQ1</accession>
<evidence type="ECO:0000313" key="1">
    <source>
        <dbReference type="EnsemblPlants" id="AVESA.00010b.r2.7DG1384400.1.CDS"/>
    </source>
</evidence>
<keyword evidence="2" id="KW-1185">Reference proteome</keyword>
<reference evidence="1" key="1">
    <citation type="submission" date="2021-05" db="EMBL/GenBank/DDBJ databases">
        <authorList>
            <person name="Scholz U."/>
            <person name="Mascher M."/>
            <person name="Fiebig A."/>
        </authorList>
    </citation>
    <scope>NUCLEOTIDE SEQUENCE [LARGE SCALE GENOMIC DNA]</scope>
</reference>
<reference evidence="1" key="2">
    <citation type="submission" date="2025-09" db="UniProtKB">
        <authorList>
            <consortium name="EnsemblPlants"/>
        </authorList>
    </citation>
    <scope>IDENTIFICATION</scope>
</reference>
<name>A0ACD6ACQ1_AVESA</name>
<sequence>MRKVLMVDSKCLMALFHVKVLMFMPTVMKLCNSIRALAFLFHLRLRVIKERVFLGLRESTKLFDLSCNLSTKYKMGSKMKPLCGKYESLAARLEKLANRCSINSVDTDWHDPSYDINKLRDPDKYSSDLNDPLLMSNVLTYDSANANSVQEDIDIPLTPLVEKYSLEKLSGRTRFNSECMGSIPELACFQIHEDSNITEEDEKEEMLTGCPGINYSTKELTGRKPPDHVTSVYQNREKSSSLSIRYVDVGRFGLTTPKTSSMNANRDLHIRTDQAMKNPKENRASSIRKGKLSQPLQDSKSRAELLNQKNARHRSEANLGKGWKPSNTVTNMTPFAPLVKQNQQFRACVKEDTRVKALEAAEAAKRRQEKKKNKRDMRRAAAEQKQKQKQVKQKNKIDTDVTRKRQREDDTNKEKGKKKKYTDGAQIPEQQVDRMHATNGQKYGIRKNYDDKEPRHDLVGGLKHELVPCERAESVRKFIASESNDLKAVVADGRSECSVLQLQENFSDDVDKSYEMYPCKDSDEEDNDNFEHHEEVRRRRKFIPSWSREENLDKILLSNQSLDPAEIFGRNGCFSLSDVLALHVPQRIFS</sequence>